<reference evidence="6" key="1">
    <citation type="journal article" date="2024" name="Int. J. Syst. Evol. Microbiol.">
        <title>Pectobacterium araliae sp. nov., a pathogen causing bacterial soft rot of Japanese angelica tree in Japan.</title>
        <authorList>
            <person name="Sawada H."/>
            <person name="Someya N."/>
            <person name="Morohoshi T."/>
            <person name="Ono M."/>
            <person name="Satou M."/>
        </authorList>
    </citation>
    <scope>NUCLEOTIDE SEQUENCE [LARGE SCALE GENOMIC DNA]</scope>
    <source>
        <strain evidence="6">MAFF 302110</strain>
    </source>
</reference>
<dbReference type="EMBL" id="AP028908">
    <property type="protein sequence ID" value="BES84180.1"/>
    <property type="molecule type" value="Genomic_DNA"/>
</dbReference>
<dbReference type="KEGG" id="parl:PEC302110_12770"/>
<dbReference type="Proteomes" id="UP001377830">
    <property type="component" value="Chromosome"/>
</dbReference>
<comment type="similarity">
    <text evidence="1">Belongs to the glycosyltransferase 2 family.</text>
</comment>
<evidence type="ECO:0000256" key="3">
    <source>
        <dbReference type="ARBA" id="ARBA00022679"/>
    </source>
</evidence>
<dbReference type="AlphaFoldDB" id="A0AAN0MKK5"/>
<evidence type="ECO:0000313" key="6">
    <source>
        <dbReference type="Proteomes" id="UP001377830"/>
    </source>
</evidence>
<dbReference type="RefSeq" id="WP_261848925.1">
    <property type="nucleotide sequence ID" value="NZ_AP028908.1"/>
</dbReference>
<feature type="domain" description="Glycosyltransferase 2-like" evidence="4">
    <location>
        <begin position="7"/>
        <end position="100"/>
    </location>
</feature>
<protein>
    <submittedName>
        <fullName evidence="5">Glycosyltransferase</fullName>
    </submittedName>
</protein>
<keyword evidence="3" id="KW-0808">Transferase</keyword>
<evidence type="ECO:0000256" key="2">
    <source>
        <dbReference type="ARBA" id="ARBA00022676"/>
    </source>
</evidence>
<gene>
    <name evidence="5" type="ORF">PEC302110_12770</name>
</gene>
<dbReference type="InterPro" id="IPR029044">
    <property type="entry name" value="Nucleotide-diphossugar_trans"/>
</dbReference>
<organism evidence="5 6">
    <name type="scientific">Pectobacterium araliae</name>
    <dbReference type="NCBI Taxonomy" id="3073862"/>
    <lineage>
        <taxon>Bacteria</taxon>
        <taxon>Pseudomonadati</taxon>
        <taxon>Pseudomonadota</taxon>
        <taxon>Gammaproteobacteria</taxon>
        <taxon>Enterobacterales</taxon>
        <taxon>Pectobacteriaceae</taxon>
        <taxon>Pectobacterium</taxon>
    </lineage>
</organism>
<accession>A0AAN0MKK5</accession>
<evidence type="ECO:0000313" key="5">
    <source>
        <dbReference type="EMBL" id="BES84180.1"/>
    </source>
</evidence>
<dbReference type="SUPFAM" id="SSF53448">
    <property type="entry name" value="Nucleotide-diphospho-sugar transferases"/>
    <property type="match status" value="1"/>
</dbReference>
<sequence>MKRLNLVVIVTHNSQKYIDWCVEPLINNELCDIIIVDSGSSDIEYLKKYEPNVKVLYENNIGFAKANNVALQDVERYKSVLFLNPDARVKSKEYENLIATCFSSENANFHFFSVPLISYDFDNKKERFFYDSLGIKCSFYGKWEDVRAPISVDLDEITLHDAICGAFFLVKTEALLRSPNSAGLNGFEESYYMYKEDIELSLRLKKNKFKSKIITTITAYHCRGWNNDRKKVPYWAKLYSAKNDLDVALKYKWRAIPFSLMKLLYVKVYEGKHS</sequence>
<evidence type="ECO:0000256" key="1">
    <source>
        <dbReference type="ARBA" id="ARBA00006739"/>
    </source>
</evidence>
<dbReference type="GO" id="GO:0016757">
    <property type="term" value="F:glycosyltransferase activity"/>
    <property type="evidence" value="ECO:0007669"/>
    <property type="project" value="UniProtKB-KW"/>
</dbReference>
<dbReference type="PANTHER" id="PTHR43179:SF12">
    <property type="entry name" value="GALACTOFURANOSYLTRANSFERASE GLFT2"/>
    <property type="match status" value="1"/>
</dbReference>
<keyword evidence="2" id="KW-0328">Glycosyltransferase</keyword>
<evidence type="ECO:0000259" key="4">
    <source>
        <dbReference type="Pfam" id="PF00535"/>
    </source>
</evidence>
<dbReference type="Pfam" id="PF00535">
    <property type="entry name" value="Glycos_transf_2"/>
    <property type="match status" value="1"/>
</dbReference>
<dbReference type="PANTHER" id="PTHR43179">
    <property type="entry name" value="RHAMNOSYLTRANSFERASE WBBL"/>
    <property type="match status" value="1"/>
</dbReference>
<name>A0AAN0MKK5_9GAMM</name>
<dbReference type="InterPro" id="IPR001173">
    <property type="entry name" value="Glyco_trans_2-like"/>
</dbReference>
<proteinExistence type="inferred from homology"/>
<keyword evidence="6" id="KW-1185">Reference proteome</keyword>
<dbReference type="Gene3D" id="3.90.550.10">
    <property type="entry name" value="Spore Coat Polysaccharide Biosynthesis Protein SpsA, Chain A"/>
    <property type="match status" value="1"/>
</dbReference>